<dbReference type="Proteomes" id="UP000501623">
    <property type="component" value="Chromosome"/>
</dbReference>
<organism evidence="1 2">
    <name type="scientific">Hymenobacter taeanensis</name>
    <dbReference type="NCBI Taxonomy" id="2735321"/>
    <lineage>
        <taxon>Bacteria</taxon>
        <taxon>Pseudomonadati</taxon>
        <taxon>Bacteroidota</taxon>
        <taxon>Cytophagia</taxon>
        <taxon>Cytophagales</taxon>
        <taxon>Hymenobacteraceae</taxon>
        <taxon>Hymenobacter</taxon>
    </lineage>
</organism>
<proteinExistence type="predicted"/>
<name>A0A6M6BKF3_9BACT</name>
<gene>
    <name evidence="1" type="ORF">HMJ29_17030</name>
</gene>
<protein>
    <submittedName>
        <fullName evidence="1">Uncharacterized protein</fullName>
    </submittedName>
</protein>
<evidence type="ECO:0000313" key="1">
    <source>
        <dbReference type="EMBL" id="QJX48527.1"/>
    </source>
</evidence>
<dbReference type="RefSeq" id="WP_171592618.1">
    <property type="nucleotide sequence ID" value="NZ_CP053538.1"/>
</dbReference>
<dbReference type="AlphaFoldDB" id="A0A6M6BKF3"/>
<dbReference type="EMBL" id="CP053538">
    <property type="protein sequence ID" value="QJX48527.1"/>
    <property type="molecule type" value="Genomic_DNA"/>
</dbReference>
<sequence length="161" mass="17891">MKQQYQLPLLVKLSTTLLLVPPLSSCDAVFGKEIARLPINAISTQGHEVVREVSVQLKKDENIAVWSDMDMAYEGEAPVQFQVEMLKDGKAFNQLAIDPTDKNITIGEVKTSINGKTNWRFSGKNAAFTVPENATYLFRARLVAADNPSLKIEKAELVLKK</sequence>
<keyword evidence="2" id="KW-1185">Reference proteome</keyword>
<dbReference type="KEGG" id="hts:HMJ29_17030"/>
<accession>A0A6M6BKF3</accession>
<evidence type="ECO:0000313" key="2">
    <source>
        <dbReference type="Proteomes" id="UP000501623"/>
    </source>
</evidence>
<reference evidence="1 2" key="1">
    <citation type="submission" date="2020-05" db="EMBL/GenBank/DDBJ databases">
        <title>Complete genome sequence of Hymenobacter sp. TS19 in Coasted Sand Dune.</title>
        <authorList>
            <person name="Lee J.-H."/>
            <person name="Jung J.-H."/>
            <person name="Jeong S."/>
            <person name="Zhao L."/>
            <person name="Kim M.-K."/>
            <person name="Seo H.-S."/>
            <person name="Lim S."/>
        </authorList>
    </citation>
    <scope>NUCLEOTIDE SEQUENCE [LARGE SCALE GENOMIC DNA]</scope>
    <source>
        <strain evidence="1 2">TS19</strain>
    </source>
</reference>